<keyword evidence="3" id="KW-1185">Reference proteome</keyword>
<evidence type="ECO:0000313" key="3">
    <source>
        <dbReference type="Proteomes" id="UP000244334"/>
    </source>
</evidence>
<dbReference type="AlphaFoldDB" id="A0A328TJW6"/>
<organism evidence="2 3">
    <name type="scientific">Candidatus Erwinia dacicola</name>
    <dbReference type="NCBI Taxonomy" id="252393"/>
    <lineage>
        <taxon>Bacteria</taxon>
        <taxon>Pseudomonadati</taxon>
        <taxon>Pseudomonadota</taxon>
        <taxon>Gammaproteobacteria</taxon>
        <taxon>Enterobacterales</taxon>
        <taxon>Erwiniaceae</taxon>
        <taxon>Erwinia</taxon>
    </lineage>
</organism>
<feature type="signal peptide" evidence="1">
    <location>
        <begin position="1"/>
        <end position="22"/>
    </location>
</feature>
<evidence type="ECO:0000313" key="2">
    <source>
        <dbReference type="EMBL" id="RAP69521.1"/>
    </source>
</evidence>
<proteinExistence type="predicted"/>
<feature type="non-terminal residue" evidence="2">
    <location>
        <position position="77"/>
    </location>
</feature>
<keyword evidence="1" id="KW-0732">Signal</keyword>
<evidence type="ECO:0000256" key="1">
    <source>
        <dbReference type="SAM" id="SignalP"/>
    </source>
</evidence>
<dbReference type="EMBL" id="LJAM02000722">
    <property type="protein sequence ID" value="RAP69521.1"/>
    <property type="molecule type" value="Genomic_DNA"/>
</dbReference>
<name>A0A328TJW6_9GAMM</name>
<sequence>MKKRLLAVTIGGLLLSPFYSSAYTVNVNSSISITTEVVPQLSTANATLGSILSTNQQIGGTISSGNDKIAAMIQQST</sequence>
<gene>
    <name evidence="2" type="ORF">ACZ87_03692</name>
</gene>
<accession>A0A328TJW6</accession>
<protein>
    <submittedName>
        <fullName evidence="2">Conjugal transfer TraW domain protein</fullName>
    </submittedName>
</protein>
<feature type="chain" id="PRO_5016356040" evidence="1">
    <location>
        <begin position="23"/>
        <end position="77"/>
    </location>
</feature>
<comment type="caution">
    <text evidence="2">The sequence shown here is derived from an EMBL/GenBank/DDBJ whole genome shotgun (WGS) entry which is preliminary data.</text>
</comment>
<dbReference type="Proteomes" id="UP000244334">
    <property type="component" value="Unassembled WGS sequence"/>
</dbReference>
<reference evidence="2" key="1">
    <citation type="submission" date="2018-04" db="EMBL/GenBank/DDBJ databases">
        <title>Genomes of the Obligate Erwinia dacicola and Facultative Enterobacter sp. OLF Endosymbionts of the Olive Fruit fly, Bactrocera oleae.</title>
        <authorList>
            <person name="Estes A.M."/>
            <person name="Hearn D.J."/>
            <person name="Agarwal S."/>
            <person name="Pierson E.A."/>
            <person name="Dunning-Hotopp J.C."/>
        </authorList>
    </citation>
    <scope>NUCLEOTIDE SEQUENCE [LARGE SCALE GENOMIC DNA]</scope>
    <source>
        <strain evidence="2">Oroville</strain>
    </source>
</reference>